<comment type="caution">
    <text evidence="2">The sequence shown here is derived from an EMBL/GenBank/DDBJ whole genome shotgun (WGS) entry which is preliminary data.</text>
</comment>
<feature type="region of interest" description="Disordered" evidence="1">
    <location>
        <begin position="126"/>
        <end position="171"/>
    </location>
</feature>
<name>A0A4V6DTT9_9PEZI</name>
<evidence type="ECO:0000313" key="2">
    <source>
        <dbReference type="EMBL" id="TKX21952.1"/>
    </source>
</evidence>
<evidence type="ECO:0008006" key="4">
    <source>
        <dbReference type="Google" id="ProtNLM"/>
    </source>
</evidence>
<protein>
    <recommendedName>
        <fullName evidence="4">Tetratricopeptide repeat protein 1</fullName>
    </recommendedName>
</protein>
<feature type="compositionally biased region" description="Basic and acidic residues" evidence="1">
    <location>
        <begin position="126"/>
        <end position="158"/>
    </location>
</feature>
<evidence type="ECO:0000313" key="3">
    <source>
        <dbReference type="Proteomes" id="UP000308133"/>
    </source>
</evidence>
<dbReference type="Proteomes" id="UP000308133">
    <property type="component" value="Unassembled WGS sequence"/>
</dbReference>
<dbReference type="InterPro" id="IPR052769">
    <property type="entry name" value="TPR_domain_protein"/>
</dbReference>
<dbReference type="EMBL" id="PTQR01000075">
    <property type="protein sequence ID" value="TKX21952.1"/>
    <property type="molecule type" value="Genomic_DNA"/>
</dbReference>
<feature type="region of interest" description="Disordered" evidence="1">
    <location>
        <begin position="1"/>
        <end position="55"/>
    </location>
</feature>
<gene>
    <name evidence="2" type="ORF">C1H76_5845</name>
</gene>
<dbReference type="InterPro" id="IPR011990">
    <property type="entry name" value="TPR-like_helical_dom_sf"/>
</dbReference>
<dbReference type="SUPFAM" id="SSF48452">
    <property type="entry name" value="TPR-like"/>
    <property type="match status" value="1"/>
</dbReference>
<reference evidence="2 3" key="1">
    <citation type="submission" date="2018-02" db="EMBL/GenBank/DDBJ databases">
        <title>Draft genome sequences of Elsinoe sp., causing black scab on jojoba.</title>
        <authorList>
            <person name="Stodart B."/>
            <person name="Jeffress S."/>
            <person name="Ash G."/>
            <person name="Arun Chinnappa K."/>
        </authorList>
    </citation>
    <scope>NUCLEOTIDE SEQUENCE [LARGE SCALE GENOMIC DNA]</scope>
    <source>
        <strain evidence="2 3">Hillstone_2</strain>
    </source>
</reference>
<evidence type="ECO:0000256" key="1">
    <source>
        <dbReference type="SAM" id="MobiDB-lite"/>
    </source>
</evidence>
<dbReference type="AlphaFoldDB" id="A0A4V6DTT9"/>
<organism evidence="2 3">
    <name type="scientific">Elsinoe australis</name>
    <dbReference type="NCBI Taxonomy" id="40998"/>
    <lineage>
        <taxon>Eukaryota</taxon>
        <taxon>Fungi</taxon>
        <taxon>Dikarya</taxon>
        <taxon>Ascomycota</taxon>
        <taxon>Pezizomycotina</taxon>
        <taxon>Dothideomycetes</taxon>
        <taxon>Dothideomycetidae</taxon>
        <taxon>Myriangiales</taxon>
        <taxon>Elsinoaceae</taxon>
        <taxon>Elsinoe</taxon>
    </lineage>
</organism>
<dbReference type="PANTHER" id="PTHR46014:SF1">
    <property type="entry name" value="TETRATRICOPEPTIDE REPEAT PROTEIN 1"/>
    <property type="match status" value="1"/>
</dbReference>
<feature type="compositionally biased region" description="Polar residues" evidence="1">
    <location>
        <begin position="1"/>
        <end position="31"/>
    </location>
</feature>
<accession>A0A4V6DTT9</accession>
<sequence>MPSSSPPSDTESFKSARSRSTSPANPQSKVSSTHKRPRSPTPERFSPDEESRLLAESNELKTSANTLFGKASFSEAISVYDRALSSVPNYLDYEIAVLRSNIAACHIKLQEWKEAIESASKAAEGLERLDLPPKTEPHEGGLDAKLKDGNDEGKDSRGRQAGPAQAQEVDDTAERAIERLKQSGHTLEEVQKLRAKVLLRRAKARTETGGWSALQGAEEDYKFLLTSPGLSATDRGTVQGALAALGPRLDDARQKEMAEMMGKLKGLGNSILKPFGLSTDNFNFVKDEKSGGYSMNFQQ</sequence>
<dbReference type="Gene3D" id="1.25.40.10">
    <property type="entry name" value="Tetratricopeptide repeat domain"/>
    <property type="match status" value="1"/>
</dbReference>
<proteinExistence type="predicted"/>
<dbReference type="PANTHER" id="PTHR46014">
    <property type="entry name" value="TETRATRICOPEPTIDE REPEAT PROTEIN 1"/>
    <property type="match status" value="1"/>
</dbReference>